<dbReference type="CDD" id="cd06284">
    <property type="entry name" value="PBP1_LacI-like"/>
    <property type="match status" value="1"/>
</dbReference>
<evidence type="ECO:0000256" key="4">
    <source>
        <dbReference type="ARBA" id="ARBA00023163"/>
    </source>
</evidence>
<dbReference type="Gene3D" id="3.40.50.2300">
    <property type="match status" value="2"/>
</dbReference>
<dbReference type="SUPFAM" id="SSF47413">
    <property type="entry name" value="lambda repressor-like DNA-binding domains"/>
    <property type="match status" value="1"/>
</dbReference>
<evidence type="ECO:0000259" key="5">
    <source>
        <dbReference type="PROSITE" id="PS50932"/>
    </source>
</evidence>
<dbReference type="SMART" id="SM00354">
    <property type="entry name" value="HTH_LACI"/>
    <property type="match status" value="1"/>
</dbReference>
<accession>A0A5R9FAK2</accession>
<evidence type="ECO:0000256" key="3">
    <source>
        <dbReference type="ARBA" id="ARBA00023125"/>
    </source>
</evidence>
<keyword evidence="3" id="KW-0238">DNA-binding</keyword>
<proteinExistence type="predicted"/>
<dbReference type="InterPro" id="IPR028082">
    <property type="entry name" value="Peripla_BP_I"/>
</dbReference>
<evidence type="ECO:0000313" key="7">
    <source>
        <dbReference type="Proteomes" id="UP000308230"/>
    </source>
</evidence>
<dbReference type="GO" id="GO:0000976">
    <property type="term" value="F:transcription cis-regulatory region binding"/>
    <property type="evidence" value="ECO:0007669"/>
    <property type="project" value="TreeGrafter"/>
</dbReference>
<keyword evidence="2" id="KW-0805">Transcription regulation</keyword>
<dbReference type="SUPFAM" id="SSF53822">
    <property type="entry name" value="Periplasmic binding protein-like I"/>
    <property type="match status" value="1"/>
</dbReference>
<dbReference type="Proteomes" id="UP000308230">
    <property type="component" value="Unassembled WGS sequence"/>
</dbReference>
<dbReference type="Pfam" id="PF13377">
    <property type="entry name" value="Peripla_BP_3"/>
    <property type="match status" value="1"/>
</dbReference>
<dbReference type="InterPro" id="IPR046335">
    <property type="entry name" value="LacI/GalR-like_sensor"/>
</dbReference>
<reference evidence="6 7" key="1">
    <citation type="submission" date="2019-04" db="EMBL/GenBank/DDBJ databases">
        <title>Bacillus caeni sp. nov., a bacterium isolated from mangrove sediment.</title>
        <authorList>
            <person name="Huang H."/>
            <person name="Mo K."/>
            <person name="Hu Y."/>
        </authorList>
    </citation>
    <scope>NUCLEOTIDE SEQUENCE [LARGE SCALE GENOMIC DNA]</scope>
    <source>
        <strain evidence="6 7">HB172195</strain>
    </source>
</reference>
<organism evidence="6 7">
    <name type="scientific">Exobacillus caeni</name>
    <dbReference type="NCBI Taxonomy" id="2574798"/>
    <lineage>
        <taxon>Bacteria</taxon>
        <taxon>Bacillati</taxon>
        <taxon>Bacillota</taxon>
        <taxon>Bacilli</taxon>
        <taxon>Bacillales</taxon>
        <taxon>Guptibacillaceae</taxon>
        <taxon>Exobacillus</taxon>
    </lineage>
</organism>
<dbReference type="OrthoDB" id="9796186at2"/>
<dbReference type="GO" id="GO:0003700">
    <property type="term" value="F:DNA-binding transcription factor activity"/>
    <property type="evidence" value="ECO:0007669"/>
    <property type="project" value="TreeGrafter"/>
</dbReference>
<dbReference type="RefSeq" id="WP_138123493.1">
    <property type="nucleotide sequence ID" value="NZ_SWLG01000002.1"/>
</dbReference>
<dbReference type="Pfam" id="PF00356">
    <property type="entry name" value="LacI"/>
    <property type="match status" value="1"/>
</dbReference>
<evidence type="ECO:0000256" key="2">
    <source>
        <dbReference type="ARBA" id="ARBA00023015"/>
    </source>
</evidence>
<protein>
    <submittedName>
        <fullName evidence="6">LacI family transcriptional regulator</fullName>
    </submittedName>
</protein>
<keyword evidence="1" id="KW-0678">Repressor</keyword>
<dbReference type="InterPro" id="IPR010982">
    <property type="entry name" value="Lambda_DNA-bd_dom_sf"/>
</dbReference>
<sequence>MVKMSDVAKLANVSTATVSRVLRSPETVKENTRQKVLSVIEELNYQPNILARHFRRSETNTILVIVPNIMNTVFAEIVGGIEQAAAANGYKVLLRNTNLDVRNEYEAIDHLKQRQVDGMILLSERLEKKTLLEISKQYPVVLASAYIEGLKVPTVSIDNISSSREATEHLIRLGHKRIANICGPLFSSISRDRLKGFKQAVYQNDLEVDSVLIQEGEFTFDSGYNQMLKFLALEVPPTAVFAANDEMAMGAIKAAKENGLKVPEDMAVVGFDNIKFSSMFEPALTTIAQPKYEMGKKAMELLLEQMQGVVHTKIQHVLDTNLVIRDSCGAKKAELV</sequence>
<feature type="domain" description="HTH lacI-type" evidence="5">
    <location>
        <begin position="2"/>
        <end position="56"/>
    </location>
</feature>
<name>A0A5R9FAK2_9BACL</name>
<dbReference type="CDD" id="cd01392">
    <property type="entry name" value="HTH_LacI"/>
    <property type="match status" value="1"/>
</dbReference>
<dbReference type="AlphaFoldDB" id="A0A5R9FAK2"/>
<dbReference type="Gene3D" id="1.10.260.40">
    <property type="entry name" value="lambda repressor-like DNA-binding domains"/>
    <property type="match status" value="1"/>
</dbReference>
<dbReference type="PANTHER" id="PTHR30146">
    <property type="entry name" value="LACI-RELATED TRANSCRIPTIONAL REPRESSOR"/>
    <property type="match status" value="1"/>
</dbReference>
<dbReference type="EMBL" id="SWLG01000002">
    <property type="protein sequence ID" value="TLS38688.1"/>
    <property type="molecule type" value="Genomic_DNA"/>
</dbReference>
<evidence type="ECO:0000313" key="6">
    <source>
        <dbReference type="EMBL" id="TLS38688.1"/>
    </source>
</evidence>
<gene>
    <name evidence="6" type="ORF">FCL54_04075</name>
</gene>
<dbReference type="PROSITE" id="PS00356">
    <property type="entry name" value="HTH_LACI_1"/>
    <property type="match status" value="1"/>
</dbReference>
<dbReference type="PANTHER" id="PTHR30146:SF151">
    <property type="entry name" value="HTH-TYPE TRANSCRIPTIONAL REPRESSOR CYTR"/>
    <property type="match status" value="1"/>
</dbReference>
<comment type="caution">
    <text evidence="6">The sequence shown here is derived from an EMBL/GenBank/DDBJ whole genome shotgun (WGS) entry which is preliminary data.</text>
</comment>
<dbReference type="PROSITE" id="PS50932">
    <property type="entry name" value="HTH_LACI_2"/>
    <property type="match status" value="1"/>
</dbReference>
<keyword evidence="7" id="KW-1185">Reference proteome</keyword>
<dbReference type="InterPro" id="IPR000843">
    <property type="entry name" value="HTH_LacI"/>
</dbReference>
<evidence type="ECO:0000256" key="1">
    <source>
        <dbReference type="ARBA" id="ARBA00022491"/>
    </source>
</evidence>
<keyword evidence="4" id="KW-0804">Transcription</keyword>